<dbReference type="EMBL" id="WKRA01000005">
    <property type="protein sequence ID" value="MSD15321.1"/>
    <property type="molecule type" value="Genomic_DNA"/>
</dbReference>
<comment type="caution">
    <text evidence="2">The sequence shown here is derived from an EMBL/GenBank/DDBJ whole genome shotgun (WGS) entry which is preliminary data.</text>
</comment>
<gene>
    <name evidence="2" type="ORF">GKE72_04410</name>
</gene>
<protein>
    <submittedName>
        <fullName evidence="2">AAA family ATPase</fullName>
    </submittedName>
</protein>
<proteinExistence type="predicted"/>
<name>A0A844DVC4_EUBRA</name>
<dbReference type="InterPro" id="IPR018631">
    <property type="entry name" value="AAA-ATPase-like_dom"/>
</dbReference>
<dbReference type="PANTHER" id="PTHR34825">
    <property type="entry name" value="CONSERVED PROTEIN, WITH A WEAK D-GALACTARATE DEHYDRATASE/ALTRONATE HYDROLASE DOMAIN"/>
    <property type="match status" value="1"/>
</dbReference>
<organism evidence="2 3">
    <name type="scientific">Eubacterium ramulus</name>
    <dbReference type="NCBI Taxonomy" id="39490"/>
    <lineage>
        <taxon>Bacteria</taxon>
        <taxon>Bacillati</taxon>
        <taxon>Bacillota</taxon>
        <taxon>Clostridia</taxon>
        <taxon>Eubacteriales</taxon>
        <taxon>Eubacteriaceae</taxon>
        <taxon>Eubacterium</taxon>
    </lineage>
</organism>
<dbReference type="Pfam" id="PF08011">
    <property type="entry name" value="PDDEXK_9"/>
    <property type="match status" value="1"/>
</dbReference>
<dbReference type="PANTHER" id="PTHR34825:SF1">
    <property type="entry name" value="AAA-ATPASE-LIKE DOMAIN-CONTAINING PROTEIN"/>
    <property type="match status" value="1"/>
</dbReference>
<accession>A0A844DVC4</accession>
<dbReference type="Gene3D" id="3.40.50.300">
    <property type="entry name" value="P-loop containing nucleotide triphosphate hydrolases"/>
    <property type="match status" value="1"/>
</dbReference>
<reference evidence="2 3" key="1">
    <citation type="journal article" date="2019" name="Nat. Med.">
        <title>A library of human gut bacterial isolates paired with longitudinal multiomics data enables mechanistic microbiome research.</title>
        <authorList>
            <person name="Poyet M."/>
            <person name="Groussin M."/>
            <person name="Gibbons S.M."/>
            <person name="Avila-Pacheco J."/>
            <person name="Jiang X."/>
            <person name="Kearney S.M."/>
            <person name="Perrotta A.R."/>
            <person name="Berdy B."/>
            <person name="Zhao S."/>
            <person name="Lieberman T.D."/>
            <person name="Swanson P.K."/>
            <person name="Smith M."/>
            <person name="Roesemann S."/>
            <person name="Alexander J.E."/>
            <person name="Rich S.A."/>
            <person name="Livny J."/>
            <person name="Vlamakis H."/>
            <person name="Clish C."/>
            <person name="Bullock K."/>
            <person name="Deik A."/>
            <person name="Scott J."/>
            <person name="Pierce K.A."/>
            <person name="Xavier R.J."/>
            <person name="Alm E.J."/>
        </authorList>
    </citation>
    <scope>NUCLEOTIDE SEQUENCE [LARGE SCALE GENOMIC DNA]</scope>
    <source>
        <strain evidence="2 3">BIOML-A3</strain>
    </source>
</reference>
<dbReference type="Pfam" id="PF09820">
    <property type="entry name" value="AAA-ATPase_like"/>
    <property type="match status" value="1"/>
</dbReference>
<evidence type="ECO:0000313" key="2">
    <source>
        <dbReference type="EMBL" id="MSD15321.1"/>
    </source>
</evidence>
<dbReference type="SUPFAM" id="SSF52540">
    <property type="entry name" value="P-loop containing nucleoside triphosphate hydrolases"/>
    <property type="match status" value="1"/>
</dbReference>
<feature type="domain" description="AAA-ATPase-like" evidence="1">
    <location>
        <begin position="7"/>
        <end position="232"/>
    </location>
</feature>
<evidence type="ECO:0000259" key="1">
    <source>
        <dbReference type="Pfam" id="PF09820"/>
    </source>
</evidence>
<sequence length="561" mass="64494">MKEINIPVGISDFKEICKNGYYYVDKTFLIKELLKTTATKVTLITRPRRFGKTMAMSMLATYFDIRENSQDLFDGLEISKETDLCKEWMNQWPVVFLSLKDIDGLNFEDAYERLVVQISNLYKNYTYLLEYDKIDPDDRQIFLDLKAGKAEKAQVFQALRTLMRMLQIYHQKKVILLLDEYDVPIAKASSNGYYNQMLDVMKGIMSTALKDNTSLQFSVVTGCLRIAKESVFTGTNNFVTDSITDSRYNEFFGFTQAEVDQILEDADAGKHAESVKYWYDGYHFGNVDVYCPWDLMNYLCDLQRNPEAKPDSYWKNTSDNAIIRSFIDYAGSSITKKLETLLAGGYIVEQIDESLTYDYLHSSEENLWSILYLTGYLTTVREEDLSTSVPDGLSALAIPNAEIQEIFETTVMKWFSDSAKTWSRQILFDAVWKNDCELLTQEMNKLLRKTISYHDYKEDFYHAFLAGIFAGAGYSVESNKEHGEGRSDIVVSDIVNGRVAVFEVKKSDALADLTSDCESALAQIDDRMYAKEFEDDYDEVLCYGISFFKKRCLVKGINCQQ</sequence>
<dbReference type="InterPro" id="IPR027417">
    <property type="entry name" value="P-loop_NTPase"/>
</dbReference>
<dbReference type="AlphaFoldDB" id="A0A844DVC4"/>
<dbReference type="InterPro" id="IPR012547">
    <property type="entry name" value="PDDEXK_9"/>
</dbReference>
<dbReference type="RefSeq" id="WP_154314344.1">
    <property type="nucleotide sequence ID" value="NZ_WKRA01000005.1"/>
</dbReference>
<dbReference type="Proteomes" id="UP000431304">
    <property type="component" value="Unassembled WGS sequence"/>
</dbReference>
<evidence type="ECO:0000313" key="3">
    <source>
        <dbReference type="Proteomes" id="UP000431304"/>
    </source>
</evidence>